<name>A0ABD2Q3A1_9PLAT</name>
<dbReference type="GO" id="GO:0005793">
    <property type="term" value="C:endoplasmic reticulum-Golgi intermediate compartment"/>
    <property type="evidence" value="ECO:0007669"/>
    <property type="project" value="UniProtKB-UniRule"/>
</dbReference>
<feature type="transmembrane region" description="Helical" evidence="9">
    <location>
        <begin position="192"/>
        <end position="210"/>
    </location>
</feature>
<dbReference type="EMBL" id="JBJKFK010001105">
    <property type="protein sequence ID" value="KAL3314075.1"/>
    <property type="molecule type" value="Genomic_DNA"/>
</dbReference>
<keyword evidence="8 9" id="KW-0472">Membrane</keyword>
<proteinExistence type="inferred from homology"/>
<evidence type="ECO:0000256" key="6">
    <source>
        <dbReference type="ARBA" id="ARBA00022989"/>
    </source>
</evidence>
<comment type="subcellular location">
    <subcellularLocation>
        <location evidence="9">Endoplasmic reticulum membrane</location>
        <topology evidence="9">Multi-pass membrane protein</topology>
    </subcellularLocation>
    <subcellularLocation>
        <location evidence="9">Golgi apparatus membrane</location>
        <topology evidence="9">Multi-pass membrane protein</topology>
    </subcellularLocation>
</comment>
<evidence type="ECO:0000256" key="3">
    <source>
        <dbReference type="ARBA" id="ARBA00022692"/>
    </source>
</evidence>
<evidence type="ECO:0000256" key="9">
    <source>
        <dbReference type="RuleBase" id="RU368073"/>
    </source>
</evidence>
<feature type="transmembrane region" description="Helical" evidence="9">
    <location>
        <begin position="134"/>
        <end position="156"/>
    </location>
</feature>
<evidence type="ECO:0000256" key="5">
    <source>
        <dbReference type="ARBA" id="ARBA00022927"/>
    </source>
</evidence>
<dbReference type="Pfam" id="PF03878">
    <property type="entry name" value="YIF1"/>
    <property type="match status" value="1"/>
</dbReference>
<dbReference type="AlphaFoldDB" id="A0ABD2Q3A1"/>
<evidence type="ECO:0000256" key="2">
    <source>
        <dbReference type="ARBA" id="ARBA00022448"/>
    </source>
</evidence>
<dbReference type="GO" id="GO:0000139">
    <property type="term" value="C:Golgi membrane"/>
    <property type="evidence" value="ECO:0007669"/>
    <property type="project" value="UniProtKB-SubCell"/>
</dbReference>
<evidence type="ECO:0000313" key="11">
    <source>
        <dbReference type="Proteomes" id="UP001626550"/>
    </source>
</evidence>
<keyword evidence="4 9" id="KW-0256">Endoplasmic reticulum</keyword>
<feature type="transmembrane region" description="Helical" evidence="9">
    <location>
        <begin position="242"/>
        <end position="260"/>
    </location>
</feature>
<dbReference type="InterPro" id="IPR005578">
    <property type="entry name" value="Yif1_fam"/>
</dbReference>
<evidence type="ECO:0000256" key="4">
    <source>
        <dbReference type="ARBA" id="ARBA00022824"/>
    </source>
</evidence>
<evidence type="ECO:0000313" key="10">
    <source>
        <dbReference type="EMBL" id="KAL3314075.1"/>
    </source>
</evidence>
<dbReference type="PANTHER" id="PTHR14083:SF0">
    <property type="entry name" value="YIP1D-INTERACTING FACTOR 1, ISOFORM C"/>
    <property type="match status" value="1"/>
</dbReference>
<comment type="function">
    <text evidence="9">Has a role in transport between endoplasmic reticulum and Golgi.</text>
</comment>
<keyword evidence="11" id="KW-1185">Reference proteome</keyword>
<keyword evidence="6 9" id="KW-1133">Transmembrane helix</keyword>
<dbReference type="PANTHER" id="PTHR14083">
    <property type="entry name" value="YIP1 INTERACTING FACTOR HOMOLOG YIF1 PROTEIN"/>
    <property type="match status" value="1"/>
</dbReference>
<evidence type="ECO:0000256" key="1">
    <source>
        <dbReference type="ARBA" id="ARBA00009727"/>
    </source>
</evidence>
<feature type="transmembrane region" description="Helical" evidence="9">
    <location>
        <begin position="102"/>
        <end position="122"/>
    </location>
</feature>
<keyword evidence="3 9" id="KW-0812">Transmembrane</keyword>
<dbReference type="GO" id="GO:0005789">
    <property type="term" value="C:endoplasmic reticulum membrane"/>
    <property type="evidence" value="ECO:0007669"/>
    <property type="project" value="UniProtKB-SubCell"/>
</dbReference>
<comment type="caution">
    <text evidence="10">The sequence shown here is derived from an EMBL/GenBank/DDBJ whole genome shotgun (WGS) entry which is preliminary data.</text>
</comment>
<evidence type="ECO:0000256" key="7">
    <source>
        <dbReference type="ARBA" id="ARBA00023034"/>
    </source>
</evidence>
<sequence>MDYRGNQQQQNTQFGMPNKIATEFMMQYGQDLVGQGSQVVNQKLGSFFSMSKIKYYFAVDNEYVAKKLAVLLFPFARTNWHVQFESNGTPVPPRSDVNAPDLYIPFMSLITYVLLSGIVLGYDNRFDPEQIGILSSQAVFWLFVENVILSFVIYVMNITNNLSYLDTLAYTSYKFVGMILILVAHLIYPSKLLFYLTFAWASVAIAFFLTRTLKVQILAQPVSGYNYYSGDYSQGTQPKSHVSFLLFIALIQPLMTYCLTSKTIFGSILF</sequence>
<dbReference type="Proteomes" id="UP001626550">
    <property type="component" value="Unassembled WGS sequence"/>
</dbReference>
<dbReference type="GO" id="GO:0006888">
    <property type="term" value="P:endoplasmic reticulum to Golgi vesicle-mediated transport"/>
    <property type="evidence" value="ECO:0007669"/>
    <property type="project" value="UniProtKB-UniRule"/>
</dbReference>
<keyword evidence="7 9" id="KW-0333">Golgi apparatus</keyword>
<evidence type="ECO:0000256" key="8">
    <source>
        <dbReference type="ARBA" id="ARBA00023136"/>
    </source>
</evidence>
<keyword evidence="2 9" id="KW-0813">Transport</keyword>
<comment type="similarity">
    <text evidence="1 9">Belongs to the YIF1 family.</text>
</comment>
<keyword evidence="5 9" id="KW-0653">Protein transport</keyword>
<organism evidence="10 11">
    <name type="scientific">Cichlidogyrus casuarinus</name>
    <dbReference type="NCBI Taxonomy" id="1844966"/>
    <lineage>
        <taxon>Eukaryota</taxon>
        <taxon>Metazoa</taxon>
        <taxon>Spiralia</taxon>
        <taxon>Lophotrochozoa</taxon>
        <taxon>Platyhelminthes</taxon>
        <taxon>Monogenea</taxon>
        <taxon>Monopisthocotylea</taxon>
        <taxon>Dactylogyridea</taxon>
        <taxon>Ancyrocephalidae</taxon>
        <taxon>Cichlidogyrus</taxon>
    </lineage>
</organism>
<accession>A0ABD2Q3A1</accession>
<gene>
    <name evidence="10" type="ORF">Ciccas_007312</name>
</gene>
<reference evidence="10 11" key="1">
    <citation type="submission" date="2024-11" db="EMBL/GenBank/DDBJ databases">
        <title>Adaptive evolution of stress response genes in parasites aligns with host niche diversity.</title>
        <authorList>
            <person name="Hahn C."/>
            <person name="Resl P."/>
        </authorList>
    </citation>
    <scope>NUCLEOTIDE SEQUENCE [LARGE SCALE GENOMIC DNA]</scope>
    <source>
        <strain evidence="10">EGGRZ-B1_66</strain>
        <tissue evidence="10">Body</tissue>
    </source>
</reference>
<feature type="transmembrane region" description="Helical" evidence="9">
    <location>
        <begin position="168"/>
        <end position="187"/>
    </location>
</feature>
<dbReference type="GO" id="GO:0015031">
    <property type="term" value="P:protein transport"/>
    <property type="evidence" value="ECO:0007669"/>
    <property type="project" value="UniProtKB-KW"/>
</dbReference>
<protein>
    <recommendedName>
        <fullName evidence="9">Protein YIF1</fullName>
    </recommendedName>
</protein>